<gene>
    <name evidence="2" type="ORF">CFOL_v3_26986</name>
</gene>
<evidence type="ECO:0000259" key="1">
    <source>
        <dbReference type="Pfam" id="PF14291"/>
    </source>
</evidence>
<name>A0A1Q3CTJ0_CEPFO</name>
<feature type="non-terminal residue" evidence="2">
    <location>
        <position position="1"/>
    </location>
</feature>
<dbReference type="OrthoDB" id="1730821at2759"/>
<evidence type="ECO:0000313" key="2">
    <source>
        <dbReference type="EMBL" id="GAV83540.1"/>
    </source>
</evidence>
<comment type="caution">
    <text evidence="2">The sequence shown here is derived from an EMBL/GenBank/DDBJ whole genome shotgun (WGS) entry which is preliminary data.</text>
</comment>
<dbReference type="Pfam" id="PF14291">
    <property type="entry name" value="DUF4371"/>
    <property type="match status" value="1"/>
</dbReference>
<dbReference type="PANTHER" id="PTHR45749">
    <property type="match status" value="1"/>
</dbReference>
<dbReference type="InParanoid" id="A0A1Q3CTJ0"/>
<dbReference type="STRING" id="3775.A0A1Q3CTJ0"/>
<sequence length="165" mass="19423">NVTQSCYTDLKNQAQHIEIVIIRQTSEQIASNSLHMKTTIDAVRWLTFQGYALRGHDERFEYKKSRNHENFLELIKLLASYDKNVDEVVLKNAPQNASYISSTIQKEILYIFANKIQGEIRKEIGDKKICIIVDETKDDSQREQMAFVLRFVDKERFVREQFFDV</sequence>
<feature type="non-terminal residue" evidence="2">
    <location>
        <position position="165"/>
    </location>
</feature>
<accession>A0A1Q3CTJ0</accession>
<keyword evidence="3" id="KW-1185">Reference proteome</keyword>
<organism evidence="2 3">
    <name type="scientific">Cephalotus follicularis</name>
    <name type="common">Albany pitcher plant</name>
    <dbReference type="NCBI Taxonomy" id="3775"/>
    <lineage>
        <taxon>Eukaryota</taxon>
        <taxon>Viridiplantae</taxon>
        <taxon>Streptophyta</taxon>
        <taxon>Embryophyta</taxon>
        <taxon>Tracheophyta</taxon>
        <taxon>Spermatophyta</taxon>
        <taxon>Magnoliopsida</taxon>
        <taxon>eudicotyledons</taxon>
        <taxon>Gunneridae</taxon>
        <taxon>Pentapetalae</taxon>
        <taxon>rosids</taxon>
        <taxon>fabids</taxon>
        <taxon>Oxalidales</taxon>
        <taxon>Cephalotaceae</taxon>
        <taxon>Cephalotus</taxon>
    </lineage>
</organism>
<dbReference type="PANTHER" id="PTHR45749:SF37">
    <property type="entry name" value="OS05G0311600 PROTEIN"/>
    <property type="match status" value="1"/>
</dbReference>
<dbReference type="InterPro" id="IPR025398">
    <property type="entry name" value="DUF4371"/>
</dbReference>
<evidence type="ECO:0000313" key="3">
    <source>
        <dbReference type="Proteomes" id="UP000187406"/>
    </source>
</evidence>
<proteinExistence type="predicted"/>
<feature type="domain" description="DUF4371" evidence="1">
    <location>
        <begin position="7"/>
        <end position="165"/>
    </location>
</feature>
<dbReference type="AlphaFoldDB" id="A0A1Q3CTJ0"/>
<reference evidence="3" key="1">
    <citation type="submission" date="2016-04" db="EMBL/GenBank/DDBJ databases">
        <title>Cephalotus genome sequencing.</title>
        <authorList>
            <person name="Fukushima K."/>
            <person name="Hasebe M."/>
            <person name="Fang X."/>
        </authorList>
    </citation>
    <scope>NUCLEOTIDE SEQUENCE [LARGE SCALE GENOMIC DNA]</scope>
    <source>
        <strain evidence="3">cv. St1</strain>
    </source>
</reference>
<dbReference type="EMBL" id="BDDD01002921">
    <property type="protein sequence ID" value="GAV83540.1"/>
    <property type="molecule type" value="Genomic_DNA"/>
</dbReference>
<protein>
    <submittedName>
        <fullName evidence="2">DUF4371 domain-containing protein</fullName>
    </submittedName>
</protein>
<dbReference type="Proteomes" id="UP000187406">
    <property type="component" value="Unassembled WGS sequence"/>
</dbReference>